<gene>
    <name evidence="1" type="ORF">PR048_016398</name>
</gene>
<organism evidence="1 2">
    <name type="scientific">Dryococelus australis</name>
    <dbReference type="NCBI Taxonomy" id="614101"/>
    <lineage>
        <taxon>Eukaryota</taxon>
        <taxon>Metazoa</taxon>
        <taxon>Ecdysozoa</taxon>
        <taxon>Arthropoda</taxon>
        <taxon>Hexapoda</taxon>
        <taxon>Insecta</taxon>
        <taxon>Pterygota</taxon>
        <taxon>Neoptera</taxon>
        <taxon>Polyneoptera</taxon>
        <taxon>Phasmatodea</taxon>
        <taxon>Verophasmatodea</taxon>
        <taxon>Anareolatae</taxon>
        <taxon>Phasmatidae</taxon>
        <taxon>Eurycanthinae</taxon>
        <taxon>Dryococelus</taxon>
    </lineage>
</organism>
<accession>A0ABQ9HK53</accession>
<evidence type="ECO:0000313" key="1">
    <source>
        <dbReference type="EMBL" id="KAJ8884541.1"/>
    </source>
</evidence>
<proteinExistence type="predicted"/>
<name>A0ABQ9HK53_9NEOP</name>
<protein>
    <submittedName>
        <fullName evidence="1">Uncharacterized protein</fullName>
    </submittedName>
</protein>
<dbReference type="Proteomes" id="UP001159363">
    <property type="component" value="Chromosome 4"/>
</dbReference>
<keyword evidence="2" id="KW-1185">Reference proteome</keyword>
<dbReference type="EMBL" id="JARBHB010000005">
    <property type="protein sequence ID" value="KAJ8884541.1"/>
    <property type="molecule type" value="Genomic_DNA"/>
</dbReference>
<sequence>MQLCSEELLPRGFERNIPIHGGFYAEATLPTMFGDVYLVEKVLKRRNGRSYVQLWSFPTISGSTMWTSNAPVYLIVSLTSSPANWGFPQRTAANQTERTITPSLWFYEHSFWTTIDVRILQNVFSTTYIVYPPTKANMVRFPAVSLPDFRIREIVPDDASDRRVFSGISRFNHPFVTAPLHAKPRFNLIGTQDIA</sequence>
<reference evidence="1 2" key="1">
    <citation type="submission" date="2023-02" db="EMBL/GenBank/DDBJ databases">
        <title>LHISI_Scaffold_Assembly.</title>
        <authorList>
            <person name="Stuart O.P."/>
            <person name="Cleave R."/>
            <person name="Magrath M.J.L."/>
            <person name="Mikheyev A.S."/>
        </authorList>
    </citation>
    <scope>NUCLEOTIDE SEQUENCE [LARGE SCALE GENOMIC DNA]</scope>
    <source>
        <strain evidence="1">Daus_M_001</strain>
        <tissue evidence="1">Leg muscle</tissue>
    </source>
</reference>
<comment type="caution">
    <text evidence="1">The sequence shown here is derived from an EMBL/GenBank/DDBJ whole genome shotgun (WGS) entry which is preliminary data.</text>
</comment>
<evidence type="ECO:0000313" key="2">
    <source>
        <dbReference type="Proteomes" id="UP001159363"/>
    </source>
</evidence>